<dbReference type="InterPro" id="IPR042099">
    <property type="entry name" value="ANL_N_sf"/>
</dbReference>
<dbReference type="Pfam" id="PF00501">
    <property type="entry name" value="AMP-binding"/>
    <property type="match status" value="1"/>
</dbReference>
<sequence>MTCENYDPLFPDQPVVDRYLSIWGIQPSFRDKPAFIWTQDAPSGLTWTSITYSELDNAVEAMASQLLCTLNRGDSLLLLCSPGLRLVKLLFSCQRAGIVAVPVIPPDPFAFSPACRGPAHHHLLRAVSQVKPTAAVADRRYIAAVTGSVSSSDDRLAHLLQKLRWLSVEHLDDECPRAATSSLSPSPYLGCGPGDTYLVQYTSGTTGIPKPVLDSAGAAAHNVRAARKAYDLQPSSVVVSWLPQYHDCGLMFLLLTVVAGATCVLASPSAFLHRPRLWLELVTEFHATCTPVPAFALPLAVRRGGINHGKLLPLKLGSLRNLILINEPIYKSYVDEFIKEFAAAGIDPSSVAPSYGLAENCTFVSTAWPSDEGCRTRYPNMPCYNRLLPSARLGSLSSSASEGAEIDIVVVDEETCEPVDDGVEGEIWVASASNASGYLGHPSLTREVFHDRLRGGTGSCFVRTGDRGVIRGEERYLYVTGRDSDVIRTHDDTEQYVHAHYIETAAYSSSSKQLRGGCVVAFDEEQLVVMAELQKKKEEEGGVDVYRDICENIREGVRKEEGGRVGWVALVERGSIPKTTSGKLMRWLAKQKLLEGSLRPVYEARFVAGRHEAAARDRGDGGVGKGNVASLMSYRRGIRSVNQIARLLSRNPSPLPVFFSVCRGVGLRRQWEWGAKGVVQRGTDQCRVPTPPTSRRKRFRTKFTVEQRWRLLLKGRVGGFRSKDEASVERFCAEVGVRIAGPQGVWMHNKKHLMSHQRLRRPCDYVRSCSAASYEGGRGMEEEETKLLHCYCYLVFYQIQEPISSIRTSLFEALFFSGFLIETWAENPCSKKTRAKSSCSTDWKLTLVLHCTQNRTFAVRTSLLIWIKTFSSVIYGSLKELPE</sequence>
<proteinExistence type="predicted"/>
<feature type="domain" description="AMP-dependent synthetase/ligase" evidence="3">
    <location>
        <begin position="29"/>
        <end position="439"/>
    </location>
</feature>
<evidence type="ECO:0000256" key="2">
    <source>
        <dbReference type="ARBA" id="ARBA00034252"/>
    </source>
</evidence>
<dbReference type="InterPro" id="IPR020845">
    <property type="entry name" value="AMP-binding_CS"/>
</dbReference>
<evidence type="ECO:0000256" key="1">
    <source>
        <dbReference type="ARBA" id="ARBA00012959"/>
    </source>
</evidence>
<dbReference type="InterPro" id="IPR000873">
    <property type="entry name" value="AMP-dep_synth/lig_dom"/>
</dbReference>
<comment type="catalytic activity">
    <reaction evidence="2">
        <text>(E)-4-coumarate + ATP + CoA = (E)-4-coumaroyl-CoA + AMP + diphosphate</text>
        <dbReference type="Rhea" id="RHEA:19641"/>
        <dbReference type="ChEBI" id="CHEBI:12876"/>
        <dbReference type="ChEBI" id="CHEBI:30616"/>
        <dbReference type="ChEBI" id="CHEBI:33019"/>
        <dbReference type="ChEBI" id="CHEBI:57287"/>
        <dbReference type="ChEBI" id="CHEBI:85008"/>
        <dbReference type="ChEBI" id="CHEBI:456215"/>
        <dbReference type="EC" id="6.2.1.12"/>
    </reaction>
    <physiologicalReaction direction="left-to-right" evidence="2">
        <dbReference type="Rhea" id="RHEA:19642"/>
    </physiologicalReaction>
</comment>
<evidence type="ECO:0000313" key="5">
    <source>
        <dbReference type="Proteomes" id="UP001222027"/>
    </source>
</evidence>
<dbReference type="PANTHER" id="PTHR22754">
    <property type="entry name" value="DISCO-INTERACTING PROTEIN 2 DIP2 -RELATED"/>
    <property type="match status" value="1"/>
</dbReference>
<evidence type="ECO:0000313" key="4">
    <source>
        <dbReference type="EMBL" id="KAJ8458493.1"/>
    </source>
</evidence>
<name>A0AAV8PVB8_ENSVE</name>
<dbReference type="InterPro" id="IPR045851">
    <property type="entry name" value="AMP-bd_C_sf"/>
</dbReference>
<dbReference type="EMBL" id="JAQQAF010000009">
    <property type="protein sequence ID" value="KAJ8458493.1"/>
    <property type="molecule type" value="Genomic_DNA"/>
</dbReference>
<keyword evidence="5" id="KW-1185">Reference proteome</keyword>
<dbReference type="PROSITE" id="PS00455">
    <property type="entry name" value="AMP_BINDING"/>
    <property type="match status" value="1"/>
</dbReference>
<dbReference type="GO" id="GO:0106290">
    <property type="term" value="F:trans-cinnamate-CoA ligase activity"/>
    <property type="evidence" value="ECO:0007669"/>
    <property type="project" value="UniProtKB-ARBA"/>
</dbReference>
<dbReference type="GO" id="GO:0009698">
    <property type="term" value="P:phenylpropanoid metabolic process"/>
    <property type="evidence" value="ECO:0007669"/>
    <property type="project" value="UniProtKB-ARBA"/>
</dbReference>
<organism evidence="4 5">
    <name type="scientific">Ensete ventricosum</name>
    <name type="common">Abyssinian banana</name>
    <name type="synonym">Musa ensete</name>
    <dbReference type="NCBI Taxonomy" id="4639"/>
    <lineage>
        <taxon>Eukaryota</taxon>
        <taxon>Viridiplantae</taxon>
        <taxon>Streptophyta</taxon>
        <taxon>Embryophyta</taxon>
        <taxon>Tracheophyta</taxon>
        <taxon>Spermatophyta</taxon>
        <taxon>Magnoliopsida</taxon>
        <taxon>Liliopsida</taxon>
        <taxon>Zingiberales</taxon>
        <taxon>Musaceae</taxon>
        <taxon>Ensete</taxon>
    </lineage>
</organism>
<comment type="caution">
    <text evidence="4">The sequence shown here is derived from an EMBL/GenBank/DDBJ whole genome shotgun (WGS) entry which is preliminary data.</text>
</comment>
<dbReference type="PANTHER" id="PTHR22754:SF40">
    <property type="entry name" value="OS01G0636300 PROTEIN"/>
    <property type="match status" value="1"/>
</dbReference>
<protein>
    <recommendedName>
        <fullName evidence="1">4-coumarate--CoA ligase</fullName>
        <ecNumber evidence="1">6.2.1.12</ecNumber>
    </recommendedName>
</protein>
<dbReference type="GO" id="GO:0008610">
    <property type="term" value="P:lipid biosynthetic process"/>
    <property type="evidence" value="ECO:0007669"/>
    <property type="project" value="InterPro"/>
</dbReference>
<accession>A0AAV8PVB8</accession>
<dbReference type="AlphaFoldDB" id="A0AAV8PVB8"/>
<dbReference type="InterPro" id="IPR040097">
    <property type="entry name" value="FAAL/FAAC"/>
</dbReference>
<reference evidence="4 5" key="1">
    <citation type="submission" date="2022-12" db="EMBL/GenBank/DDBJ databases">
        <title>Chromosome-scale assembly of the Ensete ventricosum genome.</title>
        <authorList>
            <person name="Dussert Y."/>
            <person name="Stocks J."/>
            <person name="Wendawek A."/>
            <person name="Woldeyes F."/>
            <person name="Nichols R.A."/>
            <person name="Borrell J.S."/>
        </authorList>
    </citation>
    <scope>NUCLEOTIDE SEQUENCE [LARGE SCALE GENOMIC DNA]</scope>
    <source>
        <strain evidence="5">cv. Maze</strain>
        <tissue evidence="4">Seeds</tissue>
    </source>
</reference>
<dbReference type="Gene3D" id="3.40.50.12780">
    <property type="entry name" value="N-terminal domain of ligase-like"/>
    <property type="match status" value="1"/>
</dbReference>
<gene>
    <name evidence="4" type="ORF">OPV22_031419</name>
</gene>
<dbReference type="Gene3D" id="1.10.10.60">
    <property type="entry name" value="Homeodomain-like"/>
    <property type="match status" value="1"/>
</dbReference>
<dbReference type="Proteomes" id="UP001222027">
    <property type="component" value="Unassembled WGS sequence"/>
</dbReference>
<dbReference type="EC" id="6.2.1.12" evidence="1"/>
<evidence type="ECO:0000259" key="3">
    <source>
        <dbReference type="Pfam" id="PF00501"/>
    </source>
</evidence>
<dbReference type="GO" id="GO:0016207">
    <property type="term" value="F:4-coumarate-CoA ligase activity"/>
    <property type="evidence" value="ECO:0007669"/>
    <property type="project" value="UniProtKB-EC"/>
</dbReference>
<dbReference type="SUPFAM" id="SSF56801">
    <property type="entry name" value="Acetyl-CoA synthetase-like"/>
    <property type="match status" value="1"/>
</dbReference>
<dbReference type="Gene3D" id="3.30.300.30">
    <property type="match status" value="1"/>
</dbReference>
<dbReference type="CDD" id="cd05931">
    <property type="entry name" value="FAAL"/>
    <property type="match status" value="1"/>
</dbReference>